<evidence type="ECO:0000256" key="1">
    <source>
        <dbReference type="SAM" id="MobiDB-lite"/>
    </source>
</evidence>
<evidence type="ECO:0000313" key="2">
    <source>
        <dbReference type="EMBL" id="GID55824.1"/>
    </source>
</evidence>
<evidence type="ECO:0000313" key="3">
    <source>
        <dbReference type="Proteomes" id="UP000612282"/>
    </source>
</evidence>
<comment type="caution">
    <text evidence="2">The sequence shown here is derived from an EMBL/GenBank/DDBJ whole genome shotgun (WGS) entry which is preliminary data.</text>
</comment>
<gene>
    <name evidence="2" type="ORF">Aco03nite_042280</name>
</gene>
<organism evidence="2 3">
    <name type="scientific">Actinoplanes couchii</name>
    <dbReference type="NCBI Taxonomy" id="403638"/>
    <lineage>
        <taxon>Bacteria</taxon>
        <taxon>Bacillati</taxon>
        <taxon>Actinomycetota</taxon>
        <taxon>Actinomycetes</taxon>
        <taxon>Micromonosporales</taxon>
        <taxon>Micromonosporaceae</taxon>
        <taxon>Actinoplanes</taxon>
    </lineage>
</organism>
<accession>A0ABQ3XBD8</accession>
<protein>
    <submittedName>
        <fullName evidence="2">Uncharacterized protein</fullName>
    </submittedName>
</protein>
<proteinExistence type="predicted"/>
<dbReference type="Proteomes" id="UP000612282">
    <property type="component" value="Unassembled WGS sequence"/>
</dbReference>
<reference evidence="2 3" key="1">
    <citation type="submission" date="2021-01" db="EMBL/GenBank/DDBJ databases">
        <title>Whole genome shotgun sequence of Actinoplanes couchii NBRC 106145.</title>
        <authorList>
            <person name="Komaki H."/>
            <person name="Tamura T."/>
        </authorList>
    </citation>
    <scope>NUCLEOTIDE SEQUENCE [LARGE SCALE GENOMIC DNA]</scope>
    <source>
        <strain evidence="2 3">NBRC 106145</strain>
    </source>
</reference>
<feature type="compositionally biased region" description="Low complexity" evidence="1">
    <location>
        <begin position="32"/>
        <end position="46"/>
    </location>
</feature>
<name>A0ABQ3XBD8_9ACTN</name>
<dbReference type="RefSeq" id="WP_203797102.1">
    <property type="nucleotide sequence ID" value="NZ_BAAAQE010000027.1"/>
</dbReference>
<keyword evidence="3" id="KW-1185">Reference proteome</keyword>
<feature type="region of interest" description="Disordered" evidence="1">
    <location>
        <begin position="26"/>
        <end position="59"/>
    </location>
</feature>
<dbReference type="EMBL" id="BOMG01000054">
    <property type="protein sequence ID" value="GID55824.1"/>
    <property type="molecule type" value="Genomic_DNA"/>
</dbReference>
<sequence>MLDEEQDAEERVDVLEDVLEKADEPVMPAPTFPTFHHTPTLPHQLPGNGFESGRDSRAR</sequence>